<dbReference type="Proteomes" id="UP000095743">
    <property type="component" value="Chromosome"/>
</dbReference>
<reference evidence="1 2" key="1">
    <citation type="submission" date="2016-09" db="EMBL/GenBank/DDBJ databases">
        <title>Genomic analysis reveals versatility of anaerobic energy metabolism of Geosporobacter ferrireducens IRF9 of phylum Firmicutes.</title>
        <authorList>
            <person name="Kim S.-J."/>
        </authorList>
    </citation>
    <scope>NUCLEOTIDE SEQUENCE [LARGE SCALE GENOMIC DNA]</scope>
    <source>
        <strain evidence="1 2">IRF9</strain>
    </source>
</reference>
<organism evidence="1 2">
    <name type="scientific">Geosporobacter ferrireducens</name>
    <dbReference type="NCBI Taxonomy" id="1424294"/>
    <lineage>
        <taxon>Bacteria</taxon>
        <taxon>Bacillati</taxon>
        <taxon>Bacillota</taxon>
        <taxon>Clostridia</taxon>
        <taxon>Peptostreptococcales</taxon>
        <taxon>Thermotaleaceae</taxon>
        <taxon>Geosporobacter</taxon>
    </lineage>
</organism>
<protein>
    <submittedName>
        <fullName evidence="1">Uncharacterized protein</fullName>
    </submittedName>
</protein>
<evidence type="ECO:0000313" key="1">
    <source>
        <dbReference type="EMBL" id="AOT69399.1"/>
    </source>
</evidence>
<dbReference type="KEGG" id="gfe:Gferi_07325"/>
<evidence type="ECO:0000313" key="2">
    <source>
        <dbReference type="Proteomes" id="UP000095743"/>
    </source>
</evidence>
<name>A0A1D8GEQ7_9FIRM</name>
<dbReference type="RefSeq" id="WP_069975019.1">
    <property type="nucleotide sequence ID" value="NZ_CP017269.1"/>
</dbReference>
<proteinExistence type="predicted"/>
<keyword evidence="2" id="KW-1185">Reference proteome</keyword>
<accession>A0A1D8GEQ7</accession>
<sequence length="93" mass="10414">MSCKLGEKRIVPGSAIGLLAICLLIGDAADETRQAYNEEIRYFVENNKISVNISLRFTHGSYIGYFIVNYKYSNNNLIIEQINFTAGGPNSYN</sequence>
<dbReference type="EMBL" id="CP017269">
    <property type="protein sequence ID" value="AOT69399.1"/>
    <property type="molecule type" value="Genomic_DNA"/>
</dbReference>
<dbReference type="STRING" id="1424294.Gferi_07325"/>
<dbReference type="AlphaFoldDB" id="A0A1D8GEQ7"/>
<gene>
    <name evidence="1" type="ORF">Gferi_07325</name>
</gene>